<organism evidence="1 2">
    <name type="scientific">Deinococcus aetherius</name>
    <dbReference type="NCBI Taxonomy" id="200252"/>
    <lineage>
        <taxon>Bacteria</taxon>
        <taxon>Thermotogati</taxon>
        <taxon>Deinococcota</taxon>
        <taxon>Deinococci</taxon>
        <taxon>Deinococcales</taxon>
        <taxon>Deinococcaceae</taxon>
        <taxon>Deinococcus</taxon>
    </lineage>
</organism>
<dbReference type="RefSeq" id="WP_264776812.1">
    <property type="nucleotide sequence ID" value="NZ_AP026560.1"/>
</dbReference>
<accession>A0ABM8ABE7</accession>
<evidence type="ECO:0000313" key="2">
    <source>
        <dbReference type="Proteomes" id="UP001064971"/>
    </source>
</evidence>
<proteinExistence type="predicted"/>
<reference evidence="1" key="1">
    <citation type="submission" date="2022-07" db="EMBL/GenBank/DDBJ databases">
        <title>Complete Genome Sequence of the Radioresistant Bacterium Deinococcus aetherius ST0316, Isolated from the Air Dust collected in Lower Stratosphere above Japan.</title>
        <authorList>
            <person name="Satoh K."/>
            <person name="Hagiwara K."/>
            <person name="Katsumata K."/>
            <person name="Kubo A."/>
            <person name="Yokobori S."/>
            <person name="Yamagishi A."/>
            <person name="Oono Y."/>
            <person name="Narumi I."/>
        </authorList>
    </citation>
    <scope>NUCLEOTIDE SEQUENCE</scope>
    <source>
        <strain evidence="1">ST0316</strain>
    </source>
</reference>
<name>A0ABM8ABE7_9DEIO</name>
<gene>
    <name evidence="1" type="ORF">DAETH_09900</name>
</gene>
<protein>
    <submittedName>
        <fullName evidence="1">Uncharacterized protein</fullName>
    </submittedName>
</protein>
<dbReference type="EMBL" id="AP026560">
    <property type="protein sequence ID" value="BDP41021.1"/>
    <property type="molecule type" value="Genomic_DNA"/>
</dbReference>
<dbReference type="Proteomes" id="UP001064971">
    <property type="component" value="Chromosome"/>
</dbReference>
<sequence>MINPFAEFERESLKLLKQDGTVVEGLRTTGISKGKVIFFREDVDFQEGDMLERRLPSGRVETFQIDDVEYVAALDVVPGHYTLRITNVAKPKSTPMPYSVTYNLHGSNTRVNIHSTDYSHNVVGIDPADLFKKVEEALVGVVSDAAELGELKQQLADMRAAQGQPTFTTTYVKFMEIAADHMTVLAPFLPALAQLLVLSSGVTG</sequence>
<evidence type="ECO:0000313" key="1">
    <source>
        <dbReference type="EMBL" id="BDP41021.1"/>
    </source>
</evidence>
<keyword evidence="2" id="KW-1185">Reference proteome</keyword>